<organism evidence="1 2">
    <name type="scientific">Terrabacter aeriphilus</name>
    <dbReference type="NCBI Taxonomy" id="515662"/>
    <lineage>
        <taxon>Bacteria</taxon>
        <taxon>Bacillati</taxon>
        <taxon>Actinomycetota</taxon>
        <taxon>Actinomycetes</taxon>
        <taxon>Micrococcales</taxon>
        <taxon>Intrasporangiaceae</taxon>
        <taxon>Terrabacter</taxon>
    </lineage>
</organism>
<reference evidence="2" key="1">
    <citation type="journal article" date="2019" name="Int. J. Syst. Evol. Microbiol.">
        <title>The Global Catalogue of Microorganisms (GCM) 10K type strain sequencing project: providing services to taxonomists for standard genome sequencing and annotation.</title>
        <authorList>
            <consortium name="The Broad Institute Genomics Platform"/>
            <consortium name="The Broad Institute Genome Sequencing Center for Infectious Disease"/>
            <person name="Wu L."/>
            <person name="Ma J."/>
        </authorList>
    </citation>
    <scope>NUCLEOTIDE SEQUENCE [LARGE SCALE GENOMIC DNA]</scope>
    <source>
        <strain evidence="2">JCM 17687</strain>
    </source>
</reference>
<keyword evidence="2" id="KW-1185">Reference proteome</keyword>
<evidence type="ECO:0000313" key="2">
    <source>
        <dbReference type="Proteomes" id="UP001500427"/>
    </source>
</evidence>
<proteinExistence type="predicted"/>
<evidence type="ECO:0000313" key="1">
    <source>
        <dbReference type="EMBL" id="GAA5036512.1"/>
    </source>
</evidence>
<protein>
    <submittedName>
        <fullName evidence="1">Uncharacterized protein</fullName>
    </submittedName>
</protein>
<dbReference type="Proteomes" id="UP001500427">
    <property type="component" value="Unassembled WGS sequence"/>
</dbReference>
<gene>
    <name evidence="1" type="ORF">GCM10023258_39540</name>
</gene>
<sequence>MTLTTELTGRQPLTAVFVETSKAQAFCTPGMACAGASIVAETPAATARTAPAPTARFFVRDMVEERMEDIVLALRWCRRGPDRPA</sequence>
<name>A0ABP9JQU4_9MICO</name>
<accession>A0ABP9JQU4</accession>
<dbReference type="EMBL" id="BAABIW010000028">
    <property type="protein sequence ID" value="GAA5036512.1"/>
    <property type="molecule type" value="Genomic_DNA"/>
</dbReference>
<comment type="caution">
    <text evidence="1">The sequence shown here is derived from an EMBL/GenBank/DDBJ whole genome shotgun (WGS) entry which is preliminary data.</text>
</comment>